<name>A0A151T949_CAJCA</name>
<dbReference type="SUPFAM" id="SSF53098">
    <property type="entry name" value="Ribonuclease H-like"/>
    <property type="match status" value="1"/>
</dbReference>
<gene>
    <name evidence="3" type="ORF">KK1_018151</name>
</gene>
<evidence type="ECO:0000259" key="1">
    <source>
        <dbReference type="Pfam" id="PF13456"/>
    </source>
</evidence>
<reference evidence="3 4" key="1">
    <citation type="journal article" date="2012" name="Nat. Biotechnol.">
        <title>Draft genome sequence of pigeonpea (Cajanus cajan), an orphan legume crop of resource-poor farmers.</title>
        <authorList>
            <person name="Varshney R.K."/>
            <person name="Chen W."/>
            <person name="Li Y."/>
            <person name="Bharti A.K."/>
            <person name="Saxena R.K."/>
            <person name="Schlueter J.A."/>
            <person name="Donoghue M.T."/>
            <person name="Azam S."/>
            <person name="Fan G."/>
            <person name="Whaley A.M."/>
            <person name="Farmer A.D."/>
            <person name="Sheridan J."/>
            <person name="Iwata A."/>
            <person name="Tuteja R."/>
            <person name="Penmetsa R.V."/>
            <person name="Wu W."/>
            <person name="Upadhyaya H.D."/>
            <person name="Yang S.P."/>
            <person name="Shah T."/>
            <person name="Saxena K.B."/>
            <person name="Michael T."/>
            <person name="McCombie W.R."/>
            <person name="Yang B."/>
            <person name="Zhang G."/>
            <person name="Yang H."/>
            <person name="Wang J."/>
            <person name="Spillane C."/>
            <person name="Cook D.R."/>
            <person name="May G.D."/>
            <person name="Xu X."/>
            <person name="Jackson S.A."/>
        </authorList>
    </citation>
    <scope>NUCLEOTIDE SEQUENCE [LARGE SCALE GENOMIC DNA]</scope>
    <source>
        <strain evidence="4">cv. Asha</strain>
    </source>
</reference>
<dbReference type="STRING" id="3821.A0A151T949"/>
<dbReference type="Gramene" id="C.cajan_17628.t">
    <property type="protein sequence ID" value="C.cajan_17628.t.cds1"/>
    <property type="gene ID" value="C.cajan_17628"/>
</dbReference>
<protein>
    <submittedName>
        <fullName evidence="3">Ribonuclease H protein At1g65750 family</fullName>
    </submittedName>
</protein>
<dbReference type="OMA" id="LELIWAM"/>
<dbReference type="Pfam" id="PF13456">
    <property type="entry name" value="RVT_3"/>
    <property type="match status" value="1"/>
</dbReference>
<dbReference type="CDD" id="cd06222">
    <property type="entry name" value="RNase_H_like"/>
    <property type="match status" value="1"/>
</dbReference>
<accession>A0A151T949</accession>
<keyword evidence="4" id="KW-1185">Reference proteome</keyword>
<dbReference type="GO" id="GO:0004523">
    <property type="term" value="F:RNA-DNA hybrid ribonuclease activity"/>
    <property type="evidence" value="ECO:0007669"/>
    <property type="project" value="InterPro"/>
</dbReference>
<proteinExistence type="predicted"/>
<dbReference type="InterPro" id="IPR002156">
    <property type="entry name" value="RNaseH_domain"/>
</dbReference>
<dbReference type="InterPro" id="IPR036397">
    <property type="entry name" value="RNaseH_sf"/>
</dbReference>
<dbReference type="GO" id="GO:0003676">
    <property type="term" value="F:nucleic acid binding"/>
    <property type="evidence" value="ECO:0007669"/>
    <property type="project" value="InterPro"/>
</dbReference>
<dbReference type="Gene3D" id="3.30.420.10">
    <property type="entry name" value="Ribonuclease H-like superfamily/Ribonuclease H"/>
    <property type="match status" value="1"/>
</dbReference>
<evidence type="ECO:0000259" key="2">
    <source>
        <dbReference type="Pfam" id="PF13966"/>
    </source>
</evidence>
<dbReference type="EMBL" id="CM003609">
    <property type="protein sequence ID" value="KYP63572.1"/>
    <property type="molecule type" value="Genomic_DNA"/>
</dbReference>
<feature type="domain" description="Reverse transcriptase zinc-binding" evidence="2">
    <location>
        <begin position="267"/>
        <end position="353"/>
    </location>
</feature>
<dbReference type="Proteomes" id="UP000075243">
    <property type="component" value="Chromosome 7"/>
</dbReference>
<dbReference type="PANTHER" id="PTHR33116:SF86">
    <property type="entry name" value="REVERSE TRANSCRIPTASE DOMAIN-CONTAINING PROTEIN"/>
    <property type="match status" value="1"/>
</dbReference>
<dbReference type="InterPro" id="IPR044730">
    <property type="entry name" value="RNase_H-like_dom_plant"/>
</dbReference>
<dbReference type="InterPro" id="IPR026960">
    <property type="entry name" value="RVT-Znf"/>
</dbReference>
<feature type="domain" description="RNase H type-1" evidence="1">
    <location>
        <begin position="449"/>
        <end position="569"/>
    </location>
</feature>
<evidence type="ECO:0000313" key="3">
    <source>
        <dbReference type="EMBL" id="KYP63572.1"/>
    </source>
</evidence>
<dbReference type="Pfam" id="PF13966">
    <property type="entry name" value="zf-RVT"/>
    <property type="match status" value="1"/>
</dbReference>
<organism evidence="3 4">
    <name type="scientific">Cajanus cajan</name>
    <name type="common">Pigeon pea</name>
    <name type="synonym">Cajanus indicus</name>
    <dbReference type="NCBI Taxonomy" id="3821"/>
    <lineage>
        <taxon>Eukaryota</taxon>
        <taxon>Viridiplantae</taxon>
        <taxon>Streptophyta</taxon>
        <taxon>Embryophyta</taxon>
        <taxon>Tracheophyta</taxon>
        <taxon>Spermatophyta</taxon>
        <taxon>Magnoliopsida</taxon>
        <taxon>eudicotyledons</taxon>
        <taxon>Gunneridae</taxon>
        <taxon>Pentapetalae</taxon>
        <taxon>rosids</taxon>
        <taxon>fabids</taxon>
        <taxon>Fabales</taxon>
        <taxon>Fabaceae</taxon>
        <taxon>Papilionoideae</taxon>
        <taxon>50 kb inversion clade</taxon>
        <taxon>NPAAA clade</taxon>
        <taxon>indigoferoid/millettioid clade</taxon>
        <taxon>Phaseoleae</taxon>
        <taxon>Cajanus</taxon>
    </lineage>
</organism>
<sequence length="602" mass="68877">MEFRKYLGIPLVQGRMKAAHFHSVVDKIKSRLASWKGKLLNKAGKLCLIKSTVTSIPIHYMQVHWLPQAICNQVDHACRSLLWSKSGGSRFWALVDWETISSPKEDGGLGIRDARGMNTALLGKLIWDVVQYPEKPWVVLCRQKYLVDESIFSATKVLGSSPVWSSIMKAVEVLREGYRPHLADGRSSMWFDDWLGIGKLSNFVQFVHISDSDKCVNHFWDQGTWNWSLLYTVLPQVLRDSIQQVQIPSSRARVDSFSWRGDPYGCYTVVSGYTFLRSQVGLVHEGVWRKVWKLQVPEKVKFFIWQGLHGVLPTNQLRVVRHMGSEAGCTRCDCPKETILHVLRDCPTSRQVWLESGMAQIVSLSIIDAFVWLRSIIDNKHAGFLVMILWWLWRFRNNRNFQGTSWSMNFLKRQIAISNVQNVLFNDRRHHWSTVSVWCSPNAPSVKLNVDGSWLQQQQTMGRGGVIRDAAGRWKGGFSAGSREGDALCAELLALEEGLLLCWEEGFRHIVCESDCLGAVQAVRGSWRVQDNLHKHRDIIWQVKDMRTWNWVVEISWVPRECNSVAHNLTCLGARNLVDMVKWRSPPSFVFMALGVDSLSSL</sequence>
<dbReference type="AlphaFoldDB" id="A0A151T949"/>
<dbReference type="InterPro" id="IPR012337">
    <property type="entry name" value="RNaseH-like_sf"/>
</dbReference>
<dbReference type="PANTHER" id="PTHR33116">
    <property type="entry name" value="REVERSE TRANSCRIPTASE ZINC-BINDING DOMAIN-CONTAINING PROTEIN-RELATED-RELATED"/>
    <property type="match status" value="1"/>
</dbReference>
<evidence type="ECO:0000313" key="4">
    <source>
        <dbReference type="Proteomes" id="UP000075243"/>
    </source>
</evidence>